<proteinExistence type="predicted"/>
<dbReference type="GO" id="GO:0007399">
    <property type="term" value="P:nervous system development"/>
    <property type="evidence" value="ECO:0007669"/>
    <property type="project" value="UniProtKB-ARBA"/>
</dbReference>
<dbReference type="InterPro" id="IPR014753">
    <property type="entry name" value="Arrestin_N"/>
</dbReference>
<dbReference type="GO" id="GO:0007165">
    <property type="term" value="P:signal transduction"/>
    <property type="evidence" value="ECO:0007669"/>
    <property type="project" value="InterPro"/>
</dbReference>
<accession>A0A8C1WRZ2</accession>
<dbReference type="Gene3D" id="2.60.40.840">
    <property type="match status" value="1"/>
</dbReference>
<dbReference type="InterPro" id="IPR014756">
    <property type="entry name" value="Ig_E-set"/>
</dbReference>
<reference evidence="1" key="1">
    <citation type="submission" date="2025-08" db="UniProtKB">
        <authorList>
            <consortium name="Ensembl"/>
        </authorList>
    </citation>
    <scope>IDENTIFICATION</scope>
</reference>
<organism evidence="1 2">
    <name type="scientific">Cyprinus carpio</name>
    <name type="common">Common carp</name>
    <dbReference type="NCBI Taxonomy" id="7962"/>
    <lineage>
        <taxon>Eukaryota</taxon>
        <taxon>Metazoa</taxon>
        <taxon>Chordata</taxon>
        <taxon>Craniata</taxon>
        <taxon>Vertebrata</taxon>
        <taxon>Euteleostomi</taxon>
        <taxon>Actinopterygii</taxon>
        <taxon>Neopterygii</taxon>
        <taxon>Teleostei</taxon>
        <taxon>Ostariophysi</taxon>
        <taxon>Cypriniformes</taxon>
        <taxon>Cyprinidae</taxon>
        <taxon>Cyprininae</taxon>
        <taxon>Cyprinus</taxon>
    </lineage>
</organism>
<dbReference type="SUPFAM" id="SSF81296">
    <property type="entry name" value="E set domains"/>
    <property type="match status" value="1"/>
</dbReference>
<evidence type="ECO:0000313" key="2">
    <source>
        <dbReference type="Proteomes" id="UP000694700"/>
    </source>
</evidence>
<dbReference type="Proteomes" id="UP000694700">
    <property type="component" value="Unplaced"/>
</dbReference>
<evidence type="ECO:0000313" key="1">
    <source>
        <dbReference type="Ensembl" id="ENSCCRP00015070409.1"/>
    </source>
</evidence>
<dbReference type="Ensembl" id="ENSCCRT00015072682.1">
    <property type="protein sequence ID" value="ENSCCRP00015070409.1"/>
    <property type="gene ID" value="ENSCCRG00015028534.1"/>
</dbReference>
<name>A0A8C1WRZ2_CYPCA</name>
<protein>
    <submittedName>
        <fullName evidence="1">Uncharacterized protein</fullName>
    </submittedName>
</protein>
<dbReference type="AlphaFoldDB" id="A0A8C1WRZ2"/>
<sequence>MSPKHVIYKKLSRDKSVGVYMGKRDFVDHCEFVDPVGELNSQSQLTCKSLL</sequence>